<dbReference type="AlphaFoldDB" id="A0A2D3URR4"/>
<proteinExistence type="predicted"/>
<organism evidence="1 2">
    <name type="scientific">Ramularia collo-cygni</name>
    <dbReference type="NCBI Taxonomy" id="112498"/>
    <lineage>
        <taxon>Eukaryota</taxon>
        <taxon>Fungi</taxon>
        <taxon>Dikarya</taxon>
        <taxon>Ascomycota</taxon>
        <taxon>Pezizomycotina</taxon>
        <taxon>Dothideomycetes</taxon>
        <taxon>Dothideomycetidae</taxon>
        <taxon>Mycosphaerellales</taxon>
        <taxon>Mycosphaerellaceae</taxon>
        <taxon>Ramularia</taxon>
    </lineage>
</organism>
<dbReference type="RefSeq" id="XP_023622077.1">
    <property type="nucleotide sequence ID" value="XM_023766309.1"/>
</dbReference>
<sequence>MCSPRELKRMILDRGLVDPYPSGTTMKYTYVRTLTKADRSPLTFRLLDLPAEMRNLIYIELLTFPADRCREHRFCFPQILRTCRQVHKEAEELLYTENTISCDFKTRYTKLESYVYPETSAFIHNKELNHYDCFFNFQYGSDLQLTDPSDGSGNRILRKFLLRLASALMDQNKMESLCITISDDVQSEERPGTADILHPMRRLRNIPKVSIRGKVGATTALQIVTDIKGDSPTFNTVKQLQLILLEAEAYQNLHGSINCTVKVDKDDLLLSSRTSTTEEIIGHHVRQIQIMLDPEYELAMFADEEAERYLQIRLAKIKSCLDGVQEPVVAKRLKALEATRTTRLSYTKETAPTSIDLKALERARTPSPFLDEDDLF</sequence>
<dbReference type="PANTHER" id="PTHR42085:SF2">
    <property type="entry name" value="F-BOX DOMAIN-CONTAINING PROTEIN"/>
    <property type="match status" value="1"/>
</dbReference>
<dbReference type="OrthoDB" id="3650837at2759"/>
<protein>
    <recommendedName>
        <fullName evidence="3">F-box domain-containing protein</fullName>
    </recommendedName>
</protein>
<dbReference type="GeneID" id="35596374"/>
<dbReference type="InterPro" id="IPR038883">
    <property type="entry name" value="AN11006-like"/>
</dbReference>
<reference evidence="1 2" key="1">
    <citation type="submission" date="2016-03" db="EMBL/GenBank/DDBJ databases">
        <authorList>
            <person name="Ploux O."/>
        </authorList>
    </citation>
    <scope>NUCLEOTIDE SEQUENCE [LARGE SCALE GENOMIC DNA]</scope>
    <source>
        <strain evidence="1 2">URUG2</strain>
    </source>
</reference>
<dbReference type="Proteomes" id="UP000225277">
    <property type="component" value="Unassembled WGS sequence"/>
</dbReference>
<keyword evidence="2" id="KW-1185">Reference proteome</keyword>
<accession>A0A2D3URR4</accession>
<evidence type="ECO:0000313" key="1">
    <source>
        <dbReference type="EMBL" id="CZT15180.1"/>
    </source>
</evidence>
<dbReference type="PANTHER" id="PTHR42085">
    <property type="entry name" value="F-BOX DOMAIN-CONTAINING PROTEIN"/>
    <property type="match status" value="1"/>
</dbReference>
<gene>
    <name evidence="1" type="ORF">RCC_01065</name>
</gene>
<dbReference type="EMBL" id="FJUY01000001">
    <property type="protein sequence ID" value="CZT15180.1"/>
    <property type="molecule type" value="Genomic_DNA"/>
</dbReference>
<evidence type="ECO:0000313" key="2">
    <source>
        <dbReference type="Proteomes" id="UP000225277"/>
    </source>
</evidence>
<name>A0A2D3URR4_9PEZI</name>
<evidence type="ECO:0008006" key="3">
    <source>
        <dbReference type="Google" id="ProtNLM"/>
    </source>
</evidence>